<feature type="transmembrane region" description="Helical" evidence="1">
    <location>
        <begin position="475"/>
        <end position="491"/>
    </location>
</feature>
<feature type="transmembrane region" description="Helical" evidence="1">
    <location>
        <begin position="301"/>
        <end position="321"/>
    </location>
</feature>
<feature type="transmembrane region" description="Helical" evidence="1">
    <location>
        <begin position="205"/>
        <end position="222"/>
    </location>
</feature>
<keyword evidence="1" id="KW-0472">Membrane</keyword>
<name>A0ABS5UY89_9BIFI</name>
<keyword evidence="3" id="KW-1185">Reference proteome</keyword>
<evidence type="ECO:0000313" key="2">
    <source>
        <dbReference type="EMBL" id="MBT1175646.1"/>
    </source>
</evidence>
<evidence type="ECO:0008006" key="4">
    <source>
        <dbReference type="Google" id="ProtNLM"/>
    </source>
</evidence>
<gene>
    <name evidence="2" type="ORF">JS530_09080</name>
</gene>
<feature type="transmembrane region" description="Helical" evidence="1">
    <location>
        <begin position="228"/>
        <end position="246"/>
    </location>
</feature>
<keyword evidence="1" id="KW-0812">Transmembrane</keyword>
<evidence type="ECO:0000313" key="3">
    <source>
        <dbReference type="Proteomes" id="UP000711736"/>
    </source>
</evidence>
<feature type="transmembrane region" description="Helical" evidence="1">
    <location>
        <begin position="278"/>
        <end position="294"/>
    </location>
</feature>
<proteinExistence type="predicted"/>
<organism evidence="2 3">
    <name type="scientific">Bifidobacterium colobi</name>
    <dbReference type="NCBI Taxonomy" id="2809026"/>
    <lineage>
        <taxon>Bacteria</taxon>
        <taxon>Bacillati</taxon>
        <taxon>Actinomycetota</taxon>
        <taxon>Actinomycetes</taxon>
        <taxon>Bifidobacteriales</taxon>
        <taxon>Bifidobacteriaceae</taxon>
        <taxon>Bifidobacterium</taxon>
    </lineage>
</organism>
<keyword evidence="1" id="KW-1133">Transmembrane helix</keyword>
<dbReference type="EMBL" id="JAFEJU010000007">
    <property type="protein sequence ID" value="MBT1175646.1"/>
    <property type="molecule type" value="Genomic_DNA"/>
</dbReference>
<feature type="transmembrane region" description="Helical" evidence="1">
    <location>
        <begin position="66"/>
        <end position="86"/>
    </location>
</feature>
<dbReference type="Proteomes" id="UP000711736">
    <property type="component" value="Unassembled WGS sequence"/>
</dbReference>
<feature type="transmembrane region" description="Helical" evidence="1">
    <location>
        <begin position="497"/>
        <end position="516"/>
    </location>
</feature>
<comment type="caution">
    <text evidence="2">The sequence shown here is derived from an EMBL/GenBank/DDBJ whole genome shotgun (WGS) entry which is preliminary data.</text>
</comment>
<accession>A0ABS5UY89</accession>
<feature type="transmembrane region" description="Helical" evidence="1">
    <location>
        <begin position="444"/>
        <end position="463"/>
    </location>
</feature>
<feature type="transmembrane region" description="Helical" evidence="1">
    <location>
        <begin position="98"/>
        <end position="117"/>
    </location>
</feature>
<sequence>MFYVNMTVMRDLTTTNSAGWLHRTTRYGTSFIAYLSLVIVSLLCIAALCFTFVFPKTYAETPLPSHVCAIVSSICSILLLLLWIHYQKWTIPEIKTHSVIRVVAAYSMIVGTLWSAIVNLPPVSDQLFVAWYGEQLAKHNYQPFLATYMQQFPHQNGYVLFYAGFGSLFGFSNWTAVRLFNAAMVAIALGSLLKLTEMMFASQRIVVICAVLCMAFLPFIFFSNFVYGNIPSVAFCLLACLMQQYASQTKKTSRLALYGIACALFLFIAIWFKPNGMIYLIGIEITWIALTLTTKKLMHSIAALACAILYVAASTLPTAIVSSQTGISFDKAEPKIAWIAIGMQDSPLAPGWYNPYFTEQYAQHNNDPEIVDQLAREVIRQRAEFFAQHPATALRFYAHKEITQWAEPTFESLWTVFGGQDSKALDKDSILQSSFHQGVLRAAYTLWCDIIQSLIYIGAAFALWMHRKHWKPEQLALILIVLGGFAFHTIWEAKSDYVLPYFILLLPYAAAGLLDLRTHGLPCLQLKHLTQSQRNKTMQHTNLD</sequence>
<protein>
    <recommendedName>
        <fullName evidence="4">Glycosyltransferase RgtA/B/C/D-like domain-containing protein</fullName>
    </recommendedName>
</protein>
<evidence type="ECO:0000256" key="1">
    <source>
        <dbReference type="SAM" id="Phobius"/>
    </source>
</evidence>
<reference evidence="2 3" key="1">
    <citation type="journal article" date="2021" name="Environ. Microbiol.">
        <title>Genetic insights into the dark matter of the mammalian gut microbiota through targeted genome reconstruction.</title>
        <authorList>
            <person name="Lugli G.A."/>
            <person name="Alessandri G."/>
            <person name="Milani C."/>
            <person name="Viappiani A."/>
            <person name="Fontana F."/>
            <person name="Tarracchini C."/>
            <person name="Mancabelli L."/>
            <person name="Argentini C."/>
            <person name="Ruiz L."/>
            <person name="Margolles A."/>
            <person name="van Sinderen D."/>
            <person name="Turroni F."/>
            <person name="Ventura M."/>
        </authorList>
    </citation>
    <scope>NUCLEOTIDE SEQUENCE [LARGE SCALE GENOMIC DNA]</scope>
    <source>
        <strain evidence="2 3">LC6</strain>
    </source>
</reference>
<feature type="transmembrane region" description="Helical" evidence="1">
    <location>
        <begin position="255"/>
        <end position="272"/>
    </location>
</feature>
<feature type="transmembrane region" description="Helical" evidence="1">
    <location>
        <begin position="31"/>
        <end position="54"/>
    </location>
</feature>